<dbReference type="SMART" id="SM00822">
    <property type="entry name" value="PKS_KR"/>
    <property type="match status" value="1"/>
</dbReference>
<evidence type="ECO:0000256" key="2">
    <source>
        <dbReference type="ARBA" id="ARBA00023002"/>
    </source>
</evidence>
<dbReference type="Gene3D" id="3.40.50.720">
    <property type="entry name" value="NAD(P)-binding Rossmann-like Domain"/>
    <property type="match status" value="1"/>
</dbReference>
<dbReference type="PRINTS" id="PR00081">
    <property type="entry name" value="GDHRDH"/>
</dbReference>
<dbReference type="EMBL" id="AP011778">
    <property type="protein sequence ID" value="BAL57529.1"/>
    <property type="molecule type" value="Genomic_DNA"/>
</dbReference>
<dbReference type="AlphaFoldDB" id="H5SJC2"/>
<dbReference type="NCBIfam" id="NF005559">
    <property type="entry name" value="PRK07231.1"/>
    <property type="match status" value="1"/>
</dbReference>
<feature type="domain" description="Ketoreductase" evidence="3">
    <location>
        <begin position="3"/>
        <end position="183"/>
    </location>
</feature>
<proteinExistence type="inferred from homology"/>
<keyword evidence="2" id="KW-0560">Oxidoreductase</keyword>
<dbReference type="PRINTS" id="PR00080">
    <property type="entry name" value="SDRFAMILY"/>
</dbReference>
<comment type="similarity">
    <text evidence="1">Belongs to the short-chain dehydrogenases/reductases (SDR) family.</text>
</comment>
<dbReference type="PANTHER" id="PTHR42879:SF2">
    <property type="entry name" value="3-OXOACYL-[ACYL-CARRIER-PROTEIN] REDUCTASE FABG"/>
    <property type="match status" value="1"/>
</dbReference>
<evidence type="ECO:0000313" key="4">
    <source>
        <dbReference type="EMBL" id="BAL56258.1"/>
    </source>
</evidence>
<dbReference type="SUPFAM" id="SSF51735">
    <property type="entry name" value="NAD(P)-binding Rossmann-fold domains"/>
    <property type="match status" value="1"/>
</dbReference>
<dbReference type="GO" id="GO:0032787">
    <property type="term" value="P:monocarboxylic acid metabolic process"/>
    <property type="evidence" value="ECO:0007669"/>
    <property type="project" value="UniProtKB-ARBA"/>
</dbReference>
<dbReference type="InterPro" id="IPR020904">
    <property type="entry name" value="Sc_DH/Rdtase_CS"/>
</dbReference>
<gene>
    <name evidence="4" type="ORF">HGMM_F35G12C29</name>
    <name evidence="5" type="ORF">HGMM_F51D07C10</name>
</gene>
<dbReference type="GO" id="GO:0016491">
    <property type="term" value="F:oxidoreductase activity"/>
    <property type="evidence" value="ECO:0007669"/>
    <property type="project" value="UniProtKB-KW"/>
</dbReference>
<dbReference type="PANTHER" id="PTHR42879">
    <property type="entry name" value="3-OXOACYL-(ACYL-CARRIER-PROTEIN) REDUCTASE"/>
    <property type="match status" value="1"/>
</dbReference>
<dbReference type="InterPro" id="IPR002347">
    <property type="entry name" value="SDR_fam"/>
</dbReference>
<accession>H5SJC2</accession>
<reference evidence="4" key="2">
    <citation type="journal article" date="2012" name="PLoS ONE">
        <title>A Deeply Branching Thermophilic Bacterium with an Ancient Acetyl-CoA Pathway Dominates a Subsurface Ecosystem.</title>
        <authorList>
            <person name="Takami H."/>
            <person name="Noguchi H."/>
            <person name="Takaki Y."/>
            <person name="Uchiyama I."/>
            <person name="Toyoda A."/>
            <person name="Nishi S."/>
            <person name="Chee G.-J."/>
            <person name="Arai W."/>
            <person name="Nunoura T."/>
            <person name="Itoh T."/>
            <person name="Hattori M."/>
            <person name="Takai K."/>
        </authorList>
    </citation>
    <scope>NUCLEOTIDE SEQUENCE</scope>
</reference>
<dbReference type="NCBIfam" id="NF009466">
    <property type="entry name" value="PRK12826.1-2"/>
    <property type="match status" value="1"/>
</dbReference>
<evidence type="ECO:0000313" key="5">
    <source>
        <dbReference type="EMBL" id="BAL57529.1"/>
    </source>
</evidence>
<dbReference type="Pfam" id="PF13561">
    <property type="entry name" value="adh_short_C2"/>
    <property type="match status" value="1"/>
</dbReference>
<reference evidence="4" key="1">
    <citation type="journal article" date="2005" name="Environ. Microbiol.">
        <title>Genetic and functional properties of uncultivated thermophilic crenarchaeotes from a subsurface gold mine as revealed by analysis of genome fragments.</title>
        <authorList>
            <person name="Nunoura T."/>
            <person name="Hirayama H."/>
            <person name="Takami H."/>
            <person name="Oida H."/>
            <person name="Nishi S."/>
            <person name="Shimamura S."/>
            <person name="Suzuki Y."/>
            <person name="Inagaki F."/>
            <person name="Takai K."/>
            <person name="Nealson K.H."/>
            <person name="Horikoshi K."/>
        </authorList>
    </citation>
    <scope>NUCLEOTIDE SEQUENCE</scope>
</reference>
<dbReference type="InterPro" id="IPR036291">
    <property type="entry name" value="NAD(P)-bd_dom_sf"/>
</dbReference>
<evidence type="ECO:0000259" key="3">
    <source>
        <dbReference type="SMART" id="SM00822"/>
    </source>
</evidence>
<dbReference type="EMBL" id="AP011741">
    <property type="protein sequence ID" value="BAL56258.1"/>
    <property type="molecule type" value="Genomic_DNA"/>
</dbReference>
<evidence type="ECO:0000256" key="1">
    <source>
        <dbReference type="ARBA" id="ARBA00006484"/>
    </source>
</evidence>
<sequence length="245" mass="26235">MNKIALVTGASRGIGAATALKLAQHGCDVVVNYLSRADAARVVVQQIESVGRRAIAFQADVSDYAQVQAMIETTVRELGGLHILVNNAGYSSHGGIEQLPLDEWRRMLAVTLDGAFYCTKLAVPYMRQAGWGRIVNLSSLRAMTGSAHGPHYAAAKAGLIGLTKSLALELAPYNITVNAVAPGYTDTEMNRKSLAEKGEQIRASIPLRRIATPEEIASVIAFLCSEEASYITGETINVNGGIYMR</sequence>
<dbReference type="FunFam" id="3.40.50.720:FF:000173">
    <property type="entry name" value="3-oxoacyl-[acyl-carrier protein] reductase"/>
    <property type="match status" value="1"/>
</dbReference>
<protein>
    <submittedName>
        <fullName evidence="4">3-oxoacyl-[acyl-carrier protein] reductase</fullName>
    </submittedName>
</protein>
<dbReference type="InterPro" id="IPR057326">
    <property type="entry name" value="KR_dom"/>
</dbReference>
<name>H5SJC2_9BACT</name>
<dbReference type="PROSITE" id="PS00061">
    <property type="entry name" value="ADH_SHORT"/>
    <property type="match status" value="1"/>
</dbReference>
<dbReference type="InterPro" id="IPR050259">
    <property type="entry name" value="SDR"/>
</dbReference>
<organism evidence="4">
    <name type="scientific">uncultured Acetothermia bacterium</name>
    <dbReference type="NCBI Taxonomy" id="236499"/>
    <lineage>
        <taxon>Bacteria</taxon>
        <taxon>Candidatus Bipolaricaulota</taxon>
        <taxon>environmental samples</taxon>
    </lineage>
</organism>